<evidence type="ECO:0000313" key="7">
    <source>
        <dbReference type="EMBL" id="MDZ5759832.1"/>
    </source>
</evidence>
<evidence type="ECO:0000256" key="6">
    <source>
        <dbReference type="SAM" id="Phobius"/>
    </source>
</evidence>
<dbReference type="Proteomes" id="UP001290462">
    <property type="component" value="Unassembled WGS sequence"/>
</dbReference>
<dbReference type="EMBL" id="JAVBVO010000004">
    <property type="protein sequence ID" value="MDZ5759832.1"/>
    <property type="molecule type" value="Genomic_DNA"/>
</dbReference>
<protein>
    <submittedName>
        <fullName evidence="7">Polysaccharide biosynthesis family protein</fullName>
    </submittedName>
</protein>
<feature type="transmembrane region" description="Helical" evidence="6">
    <location>
        <begin position="438"/>
        <end position="459"/>
    </location>
</feature>
<feature type="transmembrane region" description="Helical" evidence="6">
    <location>
        <begin position="154"/>
        <end position="176"/>
    </location>
</feature>
<keyword evidence="3 6" id="KW-0812">Transmembrane</keyword>
<gene>
    <name evidence="7" type="ORF">RAK27_14315</name>
</gene>
<organism evidence="7 8">
    <name type="scientific">Carnobacterium maltaromaticum</name>
    <name type="common">Carnobacterium piscicola</name>
    <dbReference type="NCBI Taxonomy" id="2751"/>
    <lineage>
        <taxon>Bacteria</taxon>
        <taxon>Bacillati</taxon>
        <taxon>Bacillota</taxon>
        <taxon>Bacilli</taxon>
        <taxon>Lactobacillales</taxon>
        <taxon>Carnobacteriaceae</taxon>
        <taxon>Carnobacterium</taxon>
    </lineage>
</organism>
<evidence type="ECO:0000256" key="5">
    <source>
        <dbReference type="ARBA" id="ARBA00023136"/>
    </source>
</evidence>
<feature type="transmembrane region" description="Helical" evidence="6">
    <location>
        <begin position="278"/>
        <end position="298"/>
    </location>
</feature>
<evidence type="ECO:0000256" key="4">
    <source>
        <dbReference type="ARBA" id="ARBA00022989"/>
    </source>
</evidence>
<proteinExistence type="predicted"/>
<dbReference type="PANTHER" id="PTHR30250:SF26">
    <property type="entry name" value="PSMA PROTEIN"/>
    <property type="match status" value="1"/>
</dbReference>
<feature type="transmembrane region" description="Helical" evidence="6">
    <location>
        <begin position="122"/>
        <end position="142"/>
    </location>
</feature>
<feature type="transmembrane region" description="Helical" evidence="6">
    <location>
        <begin position="182"/>
        <end position="204"/>
    </location>
</feature>
<keyword evidence="4 6" id="KW-1133">Transmembrane helix</keyword>
<dbReference type="PANTHER" id="PTHR30250">
    <property type="entry name" value="PST FAMILY PREDICTED COLANIC ACID TRANSPORTER"/>
    <property type="match status" value="1"/>
</dbReference>
<evidence type="ECO:0000256" key="2">
    <source>
        <dbReference type="ARBA" id="ARBA00022475"/>
    </source>
</evidence>
<feature type="transmembrane region" description="Helical" evidence="6">
    <location>
        <begin position="343"/>
        <end position="365"/>
    </location>
</feature>
<reference evidence="7" key="1">
    <citation type="submission" date="2023-08" db="EMBL/GenBank/DDBJ databases">
        <title>Genomic characterization of piscicolin 126 produced by Carnobacterium maltaromaticum CM22 strain isolated from salmon (Salmo salar).</title>
        <authorList>
            <person name="Gonzalez-Gragera E."/>
            <person name="Garcia-Lopez J.D."/>
            <person name="Teso-Perez C."/>
            <person name="Gimenez-Hernandez I."/>
            <person name="Peralta-Sanchez J.M."/>
            <person name="Valdivia E."/>
            <person name="Montalban-Lopez M."/>
            <person name="Martin-Platero A.M."/>
            <person name="Banos A."/>
            <person name="Martinez-Bueno M."/>
        </authorList>
    </citation>
    <scope>NUCLEOTIDE SEQUENCE</scope>
    <source>
        <strain evidence="7">CM22</strain>
    </source>
</reference>
<dbReference type="RefSeq" id="WP_119907008.1">
    <property type="nucleotide sequence ID" value="NZ_CBCPHT010000005.1"/>
</dbReference>
<keyword evidence="2" id="KW-1003">Cell membrane</keyword>
<sequence length="511" mass="57803">MKSQKSAINITVGILAQIIIVLLGFVTRKVFIDYLGNDANGLNNYFTNIVAMLSLVELGLGNSLLFSLYKPLAEKNHDLINRLLSVYKKIYYWIIAIIGFLGIILASFMPTLIGSDSGFSNSYIIAVFSLFILSTMTTYLFTYKRLLLTANQDGYYATLADIIYSIIRALLQILIIMKTQNFILFLVVDIFLRLIENYVLSLFIQKKYAYLKTLKNSRLEPALKETIIDNTKSLAFHRIGTFIMTGLDSILINAFYNLGTVSIFSNYTLISSTLLNLVTQFSTGISASFGLLLAEGKLKRLFETYRMANFINFMIVNFSAVTLLALFNPFMQLWLGDKFLFDNSIVFILVLNFTIASLTTINGSIRGAAGLFKPDKYLHIFYALLKIAFSLLLNQYLGLIGIFLATTICYLIKDLIVLPIIVYRGIFKKSARVFYQEFFGYGSVILVSGLLISLTKQFIYSWSLAPFSAFLCLALMCLIIPNLLAISVYHRSQKYKDSKELIFSTLFKKKS</sequence>
<feature type="transmembrane region" description="Helical" evidence="6">
    <location>
        <begin position="402"/>
        <end position="426"/>
    </location>
</feature>
<feature type="transmembrane region" description="Helical" evidence="6">
    <location>
        <begin position="377"/>
        <end position="396"/>
    </location>
</feature>
<comment type="caution">
    <text evidence="7">The sequence shown here is derived from an EMBL/GenBank/DDBJ whole genome shotgun (WGS) entry which is preliminary data.</text>
</comment>
<evidence type="ECO:0000256" key="3">
    <source>
        <dbReference type="ARBA" id="ARBA00022692"/>
    </source>
</evidence>
<keyword evidence="5 6" id="KW-0472">Membrane</keyword>
<dbReference type="GO" id="GO:0005886">
    <property type="term" value="C:plasma membrane"/>
    <property type="evidence" value="ECO:0007669"/>
    <property type="project" value="UniProtKB-SubCell"/>
</dbReference>
<feature type="transmembrane region" description="Helical" evidence="6">
    <location>
        <begin position="7"/>
        <end position="26"/>
    </location>
</feature>
<name>A0AAW9JTH1_CARML</name>
<comment type="subcellular location">
    <subcellularLocation>
        <location evidence="1">Cell membrane</location>
        <topology evidence="1">Multi-pass membrane protein</topology>
    </subcellularLocation>
</comment>
<feature type="transmembrane region" description="Helical" evidence="6">
    <location>
        <begin position="310"/>
        <end position="331"/>
    </location>
</feature>
<feature type="transmembrane region" description="Helical" evidence="6">
    <location>
        <begin position="239"/>
        <end position="258"/>
    </location>
</feature>
<accession>A0AAW9JTH1</accession>
<dbReference type="AlphaFoldDB" id="A0AAW9JTH1"/>
<feature type="transmembrane region" description="Helical" evidence="6">
    <location>
        <begin position="46"/>
        <end position="69"/>
    </location>
</feature>
<feature type="transmembrane region" description="Helical" evidence="6">
    <location>
        <begin position="465"/>
        <end position="489"/>
    </location>
</feature>
<dbReference type="InterPro" id="IPR050833">
    <property type="entry name" value="Poly_Biosynth_Transport"/>
</dbReference>
<evidence type="ECO:0000256" key="1">
    <source>
        <dbReference type="ARBA" id="ARBA00004651"/>
    </source>
</evidence>
<evidence type="ECO:0000313" key="8">
    <source>
        <dbReference type="Proteomes" id="UP001290462"/>
    </source>
</evidence>
<feature type="transmembrane region" description="Helical" evidence="6">
    <location>
        <begin position="90"/>
        <end position="110"/>
    </location>
</feature>